<sequence>MLVGASIVVNAAVTTRKAVSFLQDVAKIEEDGYFLWKLVDSVTAPLETAVQLSTRYAACGVLEPAIDLIRFTLRAVEHVLERDDDELGRPEDKAGTTRILQLQPKVSMALSALQAALATVELRSPGLGKSPFVYLEAAAEDAYRLLQEFEFGRLAEGRAVAAGRLHCNVDDRARKLPSVARAAAALHPSAAVQLWRSLARTPVAAFTIHARSNVWMQEWDSISFPVQQHTFRFQRAQKGSIDGLYAAASEVQTLTYILLPAARKKYALEFEPMGRLAAETFEALLTMLVLTNGGQQMLADSVDLESLPTAMEPVTMSTTWTQLSTATPLHRLIVKLPRFRQLWGPLAGALLRRAGSALLQVPANGAIGLRVPGIVCGGEHQRKKVPGPSRWLLSTWELPEDDPEGTPYKRDEVHLQGFLVPGRVEVYNAFGQTGRENAAILGRSSDLFFDMTSTAPVQAGADLVLQAQGAGPDGFKLFSEGAELWLLDDDGVNMERKIGQWYCAGMRSLFDPDNETAANMTKDMYLPHPSACEWNITREDMLRNFDRSDANAARVADTLVLGINEAAPVTSKLRIIFQVRTPEDRTNFLQERWHITVQIYNQSTQVLEIISTNDGAPVPLSVVTQLPTEPPPEPSHLSPLARIEVVFQLDPLDTGAEAFVLTAPIGYSFVHPCRVPFEENKTNNVPQMRCLPLPPANGLSRARVDCEVDPAVRTTGLGTECLRDAAAVVYAESPESTVPDVQNVWFVEAVALVGSNYTSVGNRLGRGTFTGFEVVDMDVQVVYGALASIPVDVGLAFQSRVDLPRFGQVVVEGPRDLQQFGCENKRGRVLPVSLGPLARCETSVNPPTVTLTLNQSLPSSLHVVIVPAETSRRDPMPSRNVFNVFLRDPDGRNMDVSLKVPGEPIVQGVRASVLPFWWTELKQYDDFFDVTVPVEILDDVDIDLWGILVDFPKDPDFQLHDLDVQVSTAFGVGAYIQEAAPFVGQAGSQCCDSRYMLGSVQGHLVPNNVLLKSRLPALLRDQVAINFLCD</sequence>
<gene>
    <name evidence="1" type="ORF">SPIL2461_LOCUS13444</name>
</gene>
<protein>
    <submittedName>
        <fullName evidence="1">Uncharacterized protein</fullName>
    </submittedName>
</protein>
<name>A0A812T3W9_SYMPI</name>
<dbReference type="AlphaFoldDB" id="A0A812T3W9"/>
<proteinExistence type="predicted"/>
<dbReference type="EMBL" id="CAJNIZ010029335">
    <property type="protein sequence ID" value="CAE7515117.1"/>
    <property type="molecule type" value="Genomic_DNA"/>
</dbReference>
<dbReference type="Proteomes" id="UP000649617">
    <property type="component" value="Unassembled WGS sequence"/>
</dbReference>
<reference evidence="1" key="1">
    <citation type="submission" date="2021-02" db="EMBL/GenBank/DDBJ databases">
        <authorList>
            <person name="Dougan E. K."/>
            <person name="Rhodes N."/>
            <person name="Thang M."/>
            <person name="Chan C."/>
        </authorList>
    </citation>
    <scope>NUCLEOTIDE SEQUENCE</scope>
</reference>
<organism evidence="1 2">
    <name type="scientific">Symbiodinium pilosum</name>
    <name type="common">Dinoflagellate</name>
    <dbReference type="NCBI Taxonomy" id="2952"/>
    <lineage>
        <taxon>Eukaryota</taxon>
        <taxon>Sar</taxon>
        <taxon>Alveolata</taxon>
        <taxon>Dinophyceae</taxon>
        <taxon>Suessiales</taxon>
        <taxon>Symbiodiniaceae</taxon>
        <taxon>Symbiodinium</taxon>
    </lineage>
</organism>
<accession>A0A812T3W9</accession>
<keyword evidence="2" id="KW-1185">Reference proteome</keyword>
<dbReference type="OrthoDB" id="423976at2759"/>
<comment type="caution">
    <text evidence="1">The sequence shown here is derived from an EMBL/GenBank/DDBJ whole genome shotgun (WGS) entry which is preliminary data.</text>
</comment>
<evidence type="ECO:0000313" key="2">
    <source>
        <dbReference type="Proteomes" id="UP000649617"/>
    </source>
</evidence>
<evidence type="ECO:0000313" key="1">
    <source>
        <dbReference type="EMBL" id="CAE7515117.1"/>
    </source>
</evidence>